<dbReference type="FunFam" id="2.40.30.170:FF:000010">
    <property type="entry name" value="Efflux RND transporter periplasmic adaptor subunit"/>
    <property type="match status" value="1"/>
</dbReference>
<dbReference type="PANTHER" id="PTHR30469">
    <property type="entry name" value="MULTIDRUG RESISTANCE PROTEIN MDTA"/>
    <property type="match status" value="1"/>
</dbReference>
<dbReference type="Gene3D" id="2.40.50.100">
    <property type="match status" value="1"/>
</dbReference>
<organism evidence="8">
    <name type="scientific">plant metagenome</name>
    <dbReference type="NCBI Taxonomy" id="1297885"/>
    <lineage>
        <taxon>unclassified sequences</taxon>
        <taxon>metagenomes</taxon>
        <taxon>organismal metagenomes</taxon>
    </lineage>
</organism>
<dbReference type="Gene3D" id="1.10.287.470">
    <property type="entry name" value="Helix hairpin bin"/>
    <property type="match status" value="1"/>
</dbReference>
<evidence type="ECO:0000259" key="6">
    <source>
        <dbReference type="Pfam" id="PF25967"/>
    </source>
</evidence>
<dbReference type="InterPro" id="IPR058627">
    <property type="entry name" value="MdtA-like_C"/>
</dbReference>
<feature type="domain" description="Multidrug resistance protein MdtA-like barrel-sandwich hybrid" evidence="4">
    <location>
        <begin position="54"/>
        <end position="181"/>
    </location>
</feature>
<proteinExistence type="inferred from homology"/>
<dbReference type="Gene3D" id="2.40.420.20">
    <property type="match status" value="1"/>
</dbReference>
<dbReference type="Pfam" id="PF25917">
    <property type="entry name" value="BSH_RND"/>
    <property type="match status" value="1"/>
</dbReference>
<evidence type="ECO:0000259" key="5">
    <source>
        <dbReference type="Pfam" id="PF25954"/>
    </source>
</evidence>
<feature type="domain" description="CusB-like beta-barrel" evidence="5">
    <location>
        <begin position="188"/>
        <end position="259"/>
    </location>
</feature>
<gene>
    <name evidence="7" type="ORF">ANK1_2917</name>
    <name evidence="8" type="ORF">ANK2_2918</name>
</gene>
<keyword evidence="3" id="KW-0813">Transport</keyword>
<dbReference type="Pfam" id="PF25967">
    <property type="entry name" value="RND-MFP_C"/>
    <property type="match status" value="1"/>
</dbReference>
<evidence type="ECO:0000259" key="4">
    <source>
        <dbReference type="Pfam" id="PF25917"/>
    </source>
</evidence>
<accession>A0A484S7E3</accession>
<comment type="similarity">
    <text evidence="2">Belongs to the membrane fusion protein (MFP) (TC 8.A.1) family.</text>
</comment>
<evidence type="ECO:0000313" key="8">
    <source>
        <dbReference type="EMBL" id="VFR58554.1"/>
    </source>
</evidence>
<name>A0A484S7E3_9ZZZZ</name>
<comment type="subcellular location">
    <subcellularLocation>
        <location evidence="1">Cell envelope</location>
    </subcellularLocation>
</comment>
<reference evidence="8" key="1">
    <citation type="submission" date="2019-03" db="EMBL/GenBank/DDBJ databases">
        <authorList>
            <person name="Danneels B."/>
        </authorList>
    </citation>
    <scope>NUCLEOTIDE SEQUENCE</scope>
</reference>
<feature type="domain" description="Multidrug resistance protein MdtA-like C-terminal permuted SH3" evidence="6">
    <location>
        <begin position="266"/>
        <end position="330"/>
    </location>
</feature>
<dbReference type="NCBIfam" id="TIGR01730">
    <property type="entry name" value="RND_mfp"/>
    <property type="match status" value="1"/>
</dbReference>
<evidence type="ECO:0000256" key="1">
    <source>
        <dbReference type="ARBA" id="ARBA00004196"/>
    </source>
</evidence>
<dbReference type="Pfam" id="PF25954">
    <property type="entry name" value="Beta-barrel_RND_2"/>
    <property type="match status" value="1"/>
</dbReference>
<dbReference type="EMBL" id="CAADIF010000002">
    <property type="protein sequence ID" value="VFR58554.1"/>
    <property type="molecule type" value="Genomic_DNA"/>
</dbReference>
<protein>
    <submittedName>
        <fullName evidence="8">Probable Co/Zn/Cd efflux system membrane fusion protein</fullName>
    </submittedName>
</protein>
<dbReference type="EMBL" id="CAADIA010000011">
    <property type="protein sequence ID" value="VFR38226.1"/>
    <property type="molecule type" value="Genomic_DNA"/>
</dbReference>
<dbReference type="InterPro" id="IPR058792">
    <property type="entry name" value="Beta-barrel_RND_2"/>
</dbReference>
<evidence type="ECO:0000313" key="7">
    <source>
        <dbReference type="EMBL" id="VFR38226.1"/>
    </source>
</evidence>
<dbReference type="SUPFAM" id="SSF111369">
    <property type="entry name" value="HlyD-like secretion proteins"/>
    <property type="match status" value="1"/>
</dbReference>
<dbReference type="AlphaFoldDB" id="A0A484S7E3"/>
<dbReference type="InterPro" id="IPR006143">
    <property type="entry name" value="RND_pump_MFP"/>
</dbReference>
<dbReference type="GO" id="GO:0015562">
    <property type="term" value="F:efflux transmembrane transporter activity"/>
    <property type="evidence" value="ECO:0007669"/>
    <property type="project" value="TreeGrafter"/>
</dbReference>
<dbReference type="PANTHER" id="PTHR30469:SF29">
    <property type="entry name" value="BLR2860 PROTEIN"/>
    <property type="match status" value="1"/>
</dbReference>
<dbReference type="GO" id="GO:1990281">
    <property type="term" value="C:efflux pump complex"/>
    <property type="evidence" value="ECO:0007669"/>
    <property type="project" value="TreeGrafter"/>
</dbReference>
<sequence length="354" mass="36979">MAALLLTGLWFWRASKAGGGGWAGGGPLDVVAVTLEARAAPLSVRALGELRAVRQVQLPAEVAGRVSVLSFEAGQTVKAGAVLAQLDDVVEQADLAAARAQAIFARQQLSRAKPLAASGALSGEVLQQRQAEHDRAAAQVQQLQARIRQKRVVAPFGGELGLRRIDLGQYLNAGDIAVTLTDLDRLFVNFDVPQQELGRVRIGQQLSVDPGVPGTPAAQATIRAIEPQVGRDTRNASVQAVMENPGRTLRPGMYVTVAVALPPEPDALVLPASAVMTSASGNTALLVRDLSAEKLGKAEIVPITVGRRVGDSVVVTRGLKAGDVVVTEGQSRAQPGVALRVVDKSATARRGAQP</sequence>
<evidence type="ECO:0000256" key="3">
    <source>
        <dbReference type="ARBA" id="ARBA00022448"/>
    </source>
</evidence>
<dbReference type="Gene3D" id="2.40.30.170">
    <property type="match status" value="1"/>
</dbReference>
<dbReference type="InterPro" id="IPR058625">
    <property type="entry name" value="MdtA-like_BSH"/>
</dbReference>
<evidence type="ECO:0000256" key="2">
    <source>
        <dbReference type="ARBA" id="ARBA00009477"/>
    </source>
</evidence>